<dbReference type="RefSeq" id="WP_266279058.1">
    <property type="nucleotide sequence ID" value="NZ_JAPKNF010000001.1"/>
</dbReference>
<reference evidence="5 6" key="1">
    <citation type="submission" date="2023-07" db="EMBL/GenBank/DDBJ databases">
        <title>Genomic Encyclopedia of Type Strains, Phase IV (KMG-IV): sequencing the most valuable type-strain genomes for metagenomic binning, comparative biology and taxonomic classification.</title>
        <authorList>
            <person name="Goeker M."/>
        </authorList>
    </citation>
    <scope>NUCLEOTIDE SEQUENCE [LARGE SCALE GENOMIC DNA]</scope>
    <source>
        <strain evidence="5 6">B1-1</strain>
    </source>
</reference>
<keyword evidence="6" id="KW-1185">Reference proteome</keyword>
<evidence type="ECO:0000313" key="6">
    <source>
        <dbReference type="Proteomes" id="UP001223743"/>
    </source>
</evidence>
<dbReference type="InterPro" id="IPR020084">
    <property type="entry name" value="NUDIX_hydrolase_CS"/>
</dbReference>
<dbReference type="PANTHER" id="PTHR43046:SF2">
    <property type="entry name" value="8-OXO-DGTP DIPHOSPHATASE-RELATED"/>
    <property type="match status" value="1"/>
</dbReference>
<dbReference type="CDD" id="cd04690">
    <property type="entry name" value="NUDIX_Hydrolase"/>
    <property type="match status" value="1"/>
</dbReference>
<keyword evidence="2 3" id="KW-0378">Hydrolase</keyword>
<evidence type="ECO:0000313" key="5">
    <source>
        <dbReference type="EMBL" id="MDQ0516870.1"/>
    </source>
</evidence>
<dbReference type="Pfam" id="PF00293">
    <property type="entry name" value="NUDIX"/>
    <property type="match status" value="1"/>
</dbReference>
<accession>A0ABU0M7T0</accession>
<dbReference type="PROSITE" id="PS00893">
    <property type="entry name" value="NUDIX_BOX"/>
    <property type="match status" value="1"/>
</dbReference>
<evidence type="ECO:0000256" key="3">
    <source>
        <dbReference type="RuleBase" id="RU003476"/>
    </source>
</evidence>
<dbReference type="Gene3D" id="3.90.79.10">
    <property type="entry name" value="Nucleoside Triphosphate Pyrophosphohydrolase"/>
    <property type="match status" value="1"/>
</dbReference>
<organism evidence="5 6">
    <name type="scientific">Kaistia geumhonensis</name>
    <dbReference type="NCBI Taxonomy" id="410839"/>
    <lineage>
        <taxon>Bacteria</taxon>
        <taxon>Pseudomonadati</taxon>
        <taxon>Pseudomonadota</taxon>
        <taxon>Alphaproteobacteria</taxon>
        <taxon>Hyphomicrobiales</taxon>
        <taxon>Kaistiaceae</taxon>
        <taxon>Kaistia</taxon>
    </lineage>
</organism>
<feature type="domain" description="Nudix hydrolase" evidence="4">
    <location>
        <begin position="4"/>
        <end position="129"/>
    </location>
</feature>
<dbReference type="InterPro" id="IPR000086">
    <property type="entry name" value="NUDIX_hydrolase_dom"/>
</dbReference>
<dbReference type="EMBL" id="JAUSWJ010000001">
    <property type="protein sequence ID" value="MDQ0516870.1"/>
    <property type="molecule type" value="Genomic_DNA"/>
</dbReference>
<gene>
    <name evidence="5" type="ORF">QO015_002483</name>
</gene>
<dbReference type="SUPFAM" id="SSF55811">
    <property type="entry name" value="Nudix"/>
    <property type="match status" value="1"/>
</dbReference>
<name>A0ABU0M7T0_9HYPH</name>
<proteinExistence type="inferred from homology"/>
<evidence type="ECO:0000259" key="4">
    <source>
        <dbReference type="PROSITE" id="PS51462"/>
    </source>
</evidence>
<comment type="similarity">
    <text evidence="3">Belongs to the Nudix hydrolase family.</text>
</comment>
<comment type="cofactor">
    <cofactor evidence="1">
        <name>Mg(2+)</name>
        <dbReference type="ChEBI" id="CHEBI:18420"/>
    </cofactor>
</comment>
<dbReference type="PRINTS" id="PR00502">
    <property type="entry name" value="NUDIXFAMILY"/>
</dbReference>
<evidence type="ECO:0000256" key="1">
    <source>
        <dbReference type="ARBA" id="ARBA00001946"/>
    </source>
</evidence>
<dbReference type="PROSITE" id="PS51462">
    <property type="entry name" value="NUDIX"/>
    <property type="match status" value="1"/>
</dbReference>
<dbReference type="InterPro" id="IPR020476">
    <property type="entry name" value="Nudix_hydrolase"/>
</dbReference>
<dbReference type="PANTHER" id="PTHR43046">
    <property type="entry name" value="GDP-MANNOSE MANNOSYL HYDROLASE"/>
    <property type="match status" value="1"/>
</dbReference>
<protein>
    <submittedName>
        <fullName evidence="5">8-oxo-dGTP pyrophosphatase MutT (NUDIX family)</fullName>
    </submittedName>
</protein>
<evidence type="ECO:0000256" key="2">
    <source>
        <dbReference type="ARBA" id="ARBA00022801"/>
    </source>
</evidence>
<dbReference type="InterPro" id="IPR015797">
    <property type="entry name" value="NUDIX_hydrolase-like_dom_sf"/>
</dbReference>
<sequence>MDQVIRIAAGLIVDADGRALVVRKQGAAVFMQPGGKIEQGESPAAALIRELGEELGLVVAAESLEPLGRFSAPAANEAGFTVVADLFRVPYAGGAKPGAEIAEIALVDPSAPDRPLAELSRRHILPLATPMAD</sequence>
<comment type="caution">
    <text evidence="5">The sequence shown here is derived from an EMBL/GenBank/DDBJ whole genome shotgun (WGS) entry which is preliminary data.</text>
</comment>
<dbReference type="Proteomes" id="UP001223743">
    <property type="component" value="Unassembled WGS sequence"/>
</dbReference>